<feature type="transmembrane region" description="Helical" evidence="6">
    <location>
        <begin position="93"/>
        <end position="114"/>
    </location>
</feature>
<organism evidence="7 8">
    <name type="scientific">Izhakiella australiensis</name>
    <dbReference type="NCBI Taxonomy" id="1926881"/>
    <lineage>
        <taxon>Bacteria</taxon>
        <taxon>Pseudomonadati</taxon>
        <taxon>Pseudomonadota</taxon>
        <taxon>Gammaproteobacteria</taxon>
        <taxon>Enterobacterales</taxon>
        <taxon>Erwiniaceae</taxon>
        <taxon>Izhakiella</taxon>
    </lineage>
</organism>
<evidence type="ECO:0000256" key="5">
    <source>
        <dbReference type="ARBA" id="ARBA00023136"/>
    </source>
</evidence>
<comment type="caution">
    <text evidence="7">The sequence shown here is derived from an EMBL/GenBank/DDBJ whole genome shotgun (WGS) entry which is preliminary data.</text>
</comment>
<feature type="transmembrane region" description="Helical" evidence="6">
    <location>
        <begin position="69"/>
        <end position="87"/>
    </location>
</feature>
<dbReference type="NCBIfam" id="NF047825">
    <property type="entry name" value="T-richsensTspOAlph"/>
    <property type="match status" value="1"/>
</dbReference>
<keyword evidence="4 6" id="KW-1133">Transmembrane helix</keyword>
<gene>
    <name evidence="7" type="ORF">BTJ39_00615</name>
</gene>
<keyword evidence="5 6" id="KW-0472">Membrane</keyword>
<dbReference type="STRING" id="1926881.BTJ39_00615"/>
<evidence type="ECO:0000313" key="8">
    <source>
        <dbReference type="Proteomes" id="UP000190667"/>
    </source>
</evidence>
<dbReference type="Gene3D" id="1.20.1260.100">
    <property type="entry name" value="TspO/MBR protein"/>
    <property type="match status" value="1"/>
</dbReference>
<dbReference type="PANTHER" id="PTHR10057">
    <property type="entry name" value="PERIPHERAL-TYPE BENZODIAZEPINE RECEPTOR"/>
    <property type="match status" value="1"/>
</dbReference>
<reference evidence="7 8" key="1">
    <citation type="submission" date="2016-12" db="EMBL/GenBank/DDBJ databases">
        <title>Izhakiella australiana sp. nov. of genus Izhakiella isolated from Australian desert.</title>
        <authorList>
            <person name="Ji M."/>
        </authorList>
    </citation>
    <scope>NUCLEOTIDE SEQUENCE [LARGE SCALE GENOMIC DNA]</scope>
    <source>
        <strain evidence="7 8">D4N98</strain>
    </source>
</reference>
<dbReference type="GO" id="GO:0016020">
    <property type="term" value="C:membrane"/>
    <property type="evidence" value="ECO:0007669"/>
    <property type="project" value="UniProtKB-SubCell"/>
</dbReference>
<dbReference type="EMBL" id="MRUL01000001">
    <property type="protein sequence ID" value="OON41704.1"/>
    <property type="molecule type" value="Genomic_DNA"/>
</dbReference>
<dbReference type="InterPro" id="IPR038330">
    <property type="entry name" value="TspO/MBR-related_sf"/>
</dbReference>
<dbReference type="RefSeq" id="WP_078000727.1">
    <property type="nucleotide sequence ID" value="NZ_MRUL01000001.1"/>
</dbReference>
<name>A0A1S8YRK0_9GAMM</name>
<feature type="transmembrane region" description="Helical" evidence="6">
    <location>
        <begin position="39"/>
        <end position="57"/>
    </location>
</feature>
<sequence>MTFFLFLLACAAAGSTGMIFKPGYWYTTLKKPSFTPPDWAFPLSWSLIYLLLAWAGYRLTQLPGSETLLALWALQIALNTLWSPVFFGAHRILTGMVVLALLWLTVAAMVWLALRLDALTALLLLPYLLWLSLACALNFSILLNNRVGSQ</sequence>
<dbReference type="GO" id="GO:0033013">
    <property type="term" value="P:tetrapyrrole metabolic process"/>
    <property type="evidence" value="ECO:0007669"/>
    <property type="project" value="UniProtKB-ARBA"/>
</dbReference>
<feature type="transmembrane region" description="Helical" evidence="6">
    <location>
        <begin position="121"/>
        <end position="143"/>
    </location>
</feature>
<evidence type="ECO:0000256" key="1">
    <source>
        <dbReference type="ARBA" id="ARBA00004141"/>
    </source>
</evidence>
<protein>
    <submittedName>
        <fullName evidence="7">Sensory protein TspO</fullName>
    </submittedName>
</protein>
<dbReference type="PANTHER" id="PTHR10057:SF0">
    <property type="entry name" value="TRANSLOCATOR PROTEIN"/>
    <property type="match status" value="1"/>
</dbReference>
<evidence type="ECO:0000313" key="7">
    <source>
        <dbReference type="EMBL" id="OON41704.1"/>
    </source>
</evidence>
<proteinExistence type="inferred from homology"/>
<dbReference type="Pfam" id="PF03073">
    <property type="entry name" value="TspO_MBR"/>
    <property type="match status" value="1"/>
</dbReference>
<evidence type="ECO:0000256" key="3">
    <source>
        <dbReference type="ARBA" id="ARBA00022692"/>
    </source>
</evidence>
<evidence type="ECO:0000256" key="6">
    <source>
        <dbReference type="SAM" id="Phobius"/>
    </source>
</evidence>
<dbReference type="InterPro" id="IPR004307">
    <property type="entry name" value="TspO_MBR"/>
</dbReference>
<dbReference type="CDD" id="cd15904">
    <property type="entry name" value="TSPO_MBR"/>
    <property type="match status" value="1"/>
</dbReference>
<dbReference type="Proteomes" id="UP000190667">
    <property type="component" value="Unassembled WGS sequence"/>
</dbReference>
<comment type="similarity">
    <text evidence="2">Belongs to the TspO/BZRP family.</text>
</comment>
<dbReference type="AlphaFoldDB" id="A0A1S8YRK0"/>
<evidence type="ECO:0000256" key="2">
    <source>
        <dbReference type="ARBA" id="ARBA00007524"/>
    </source>
</evidence>
<keyword evidence="8" id="KW-1185">Reference proteome</keyword>
<accession>A0A1S8YRK0</accession>
<dbReference type="PIRSF" id="PIRSF005859">
    <property type="entry name" value="PBR"/>
    <property type="match status" value="1"/>
</dbReference>
<comment type="subcellular location">
    <subcellularLocation>
        <location evidence="1">Membrane</location>
        <topology evidence="1">Multi-pass membrane protein</topology>
    </subcellularLocation>
</comment>
<keyword evidence="3 6" id="KW-0812">Transmembrane</keyword>
<dbReference type="FunFam" id="1.20.1260.100:FF:000001">
    <property type="entry name" value="translocator protein 2"/>
    <property type="match status" value="1"/>
</dbReference>
<dbReference type="OrthoDB" id="9795496at2"/>
<evidence type="ECO:0000256" key="4">
    <source>
        <dbReference type="ARBA" id="ARBA00022989"/>
    </source>
</evidence>